<sequence>MLCSLCNSTTRNFEIFKEREYLQCVNCKAILLSPESYLSPQEEKFRYRLHNNDINDPGYINFVSPIIEKIKSDLSRDSTGLDFGCGTGPVIASELEKSGFDIRLYDPYFQPNQKLLKKKYDFIICCEVMEHFQKPVKEFRLLRSLLKPGGKLYCKTEVWNEAIKFNEWHYKNDLTHVIFYNRDSLLWIKENLQFSSIDIYEDLMVFSR</sequence>
<dbReference type="GO" id="GO:0008168">
    <property type="term" value="F:methyltransferase activity"/>
    <property type="evidence" value="ECO:0007669"/>
    <property type="project" value="UniProtKB-KW"/>
</dbReference>
<dbReference type="AlphaFoldDB" id="A0A9X1V097"/>
<dbReference type="SUPFAM" id="SSF53335">
    <property type="entry name" value="S-adenosyl-L-methionine-dependent methyltransferases"/>
    <property type="match status" value="1"/>
</dbReference>
<evidence type="ECO:0000313" key="2">
    <source>
        <dbReference type="Proteomes" id="UP001139344"/>
    </source>
</evidence>
<evidence type="ECO:0000313" key="1">
    <source>
        <dbReference type="EMBL" id="MCG9973121.1"/>
    </source>
</evidence>
<dbReference type="RefSeq" id="WP_240100484.1">
    <property type="nucleotide sequence ID" value="NZ_JAJSON010000027.1"/>
</dbReference>
<dbReference type="CDD" id="cd02440">
    <property type="entry name" value="AdoMet_MTases"/>
    <property type="match status" value="1"/>
</dbReference>
<name>A0A9X1V097_9FLAO</name>
<gene>
    <name evidence="1" type="ORF">LU635_15835</name>
</gene>
<keyword evidence="1" id="KW-0489">Methyltransferase</keyword>
<dbReference type="EMBL" id="JAJSON010000027">
    <property type="protein sequence ID" value="MCG9973121.1"/>
    <property type="molecule type" value="Genomic_DNA"/>
</dbReference>
<dbReference type="Proteomes" id="UP001139344">
    <property type="component" value="Unassembled WGS sequence"/>
</dbReference>
<dbReference type="Gene3D" id="3.40.50.150">
    <property type="entry name" value="Vaccinia Virus protein VP39"/>
    <property type="match status" value="1"/>
</dbReference>
<dbReference type="InterPro" id="IPR029063">
    <property type="entry name" value="SAM-dependent_MTases_sf"/>
</dbReference>
<dbReference type="Pfam" id="PF13489">
    <property type="entry name" value="Methyltransf_23"/>
    <property type="match status" value="1"/>
</dbReference>
<protein>
    <submittedName>
        <fullName evidence="1">Class I SAM-dependent methyltransferase</fullName>
    </submittedName>
</protein>
<keyword evidence="2" id="KW-1185">Reference proteome</keyword>
<proteinExistence type="predicted"/>
<organism evidence="1 2">
    <name type="scientific">Christiangramia crocea</name>
    <dbReference type="NCBI Taxonomy" id="2904124"/>
    <lineage>
        <taxon>Bacteria</taxon>
        <taxon>Pseudomonadati</taxon>
        <taxon>Bacteroidota</taxon>
        <taxon>Flavobacteriia</taxon>
        <taxon>Flavobacteriales</taxon>
        <taxon>Flavobacteriaceae</taxon>
        <taxon>Christiangramia</taxon>
    </lineage>
</organism>
<comment type="caution">
    <text evidence="1">The sequence shown here is derived from an EMBL/GenBank/DDBJ whole genome shotgun (WGS) entry which is preliminary data.</text>
</comment>
<keyword evidence="1" id="KW-0808">Transferase</keyword>
<reference evidence="1" key="1">
    <citation type="submission" date="2021-12" db="EMBL/GenBank/DDBJ databases">
        <title>Description of Gramella crocea sp. nov., a new bacterium isolated from activated sludge.</title>
        <authorList>
            <person name="Zhang X."/>
        </authorList>
    </citation>
    <scope>NUCLEOTIDE SEQUENCE</scope>
    <source>
        <strain evidence="1">YB25</strain>
    </source>
</reference>
<accession>A0A9X1V097</accession>
<dbReference type="GO" id="GO:0032259">
    <property type="term" value="P:methylation"/>
    <property type="evidence" value="ECO:0007669"/>
    <property type="project" value="UniProtKB-KW"/>
</dbReference>